<comment type="cofactor">
    <cofactor evidence="5">
        <name>Fe(2+)</name>
        <dbReference type="ChEBI" id="CHEBI:29033"/>
    </cofactor>
    <text evidence="5">Binds 1 Fe(2+) ion per subunit.</text>
</comment>
<dbReference type="EMBL" id="JBHTJA010000002">
    <property type="protein sequence ID" value="MFD0899283.1"/>
    <property type="molecule type" value="Genomic_DNA"/>
</dbReference>
<keyword evidence="4 5" id="KW-0408">Iron</keyword>
<dbReference type="Proteomes" id="UP001596972">
    <property type="component" value="Unassembled WGS sequence"/>
</dbReference>
<keyword evidence="8" id="KW-1185">Reference proteome</keyword>
<sequence>MDLRRGGRAREIDAELHPSQGRLPDGLAGTLYRNGAGNHLSDYVIDGDGLVSAVTFAPGRPVRVRSRYVRTPSYRASLDARGDEGPPPRLGGANALGGRLRNMLRPPAAQANTSVTMIDDRLLALWEADMPWELDPATLETLGRCDLDGGLKPSGRFGPPYTPYSAHPCWDPSAAALWNFGCVYAPRPRLEIYRSKRGGPTEHVRSIRIPRRFMVHDFAMTATHLVFCLGPVILDMAAMMSGRLPTFQSMRWHGDQPTRILLVPRAGGPFRVVETEPWFQWHFAGAYDDGPDIVFDLVRFRSWTVMHEAISSIGHLTDPSCLPVGRLWRYRVGTSGKVEAHQLNTLPLEWPTIDARLSTAGHRHVYGAAATHSTTGIAFTAVARYDTETGEADAHDHGPGRLVGEPLFVPRDPEKTSGEGWLIVYVNDIAAGTTNIVVYNALAVADGPVCTLPVPESLGYTFHGQWAQARP</sequence>
<keyword evidence="6" id="KW-0472">Membrane</keyword>
<dbReference type="InterPro" id="IPR004294">
    <property type="entry name" value="Carotenoid_Oase"/>
</dbReference>
<dbReference type="RefSeq" id="WP_378296109.1">
    <property type="nucleotide sequence ID" value="NZ_JBHTJA010000002.1"/>
</dbReference>
<keyword evidence="5" id="KW-0223">Dioxygenase</keyword>
<comment type="similarity">
    <text evidence="1 5">Belongs to the carotenoid oxygenase family.</text>
</comment>
<keyword evidence="3 5" id="KW-0560">Oxidoreductase</keyword>
<dbReference type="EC" id="1.13.11.-" evidence="5"/>
<evidence type="ECO:0000256" key="6">
    <source>
        <dbReference type="SAM" id="Phobius"/>
    </source>
</evidence>
<evidence type="ECO:0000256" key="1">
    <source>
        <dbReference type="ARBA" id="ARBA00006787"/>
    </source>
</evidence>
<protein>
    <recommendedName>
        <fullName evidence="5">Dioxygenase</fullName>
        <ecNumber evidence="5">1.13.11.-</ecNumber>
    </recommendedName>
</protein>
<evidence type="ECO:0000256" key="5">
    <source>
        <dbReference type="RuleBase" id="RU364048"/>
    </source>
</evidence>
<feature type="transmembrane region" description="Helical" evidence="6">
    <location>
        <begin position="218"/>
        <end position="240"/>
    </location>
</feature>
<proteinExistence type="inferred from homology"/>
<keyword evidence="6" id="KW-1133">Transmembrane helix</keyword>
<evidence type="ECO:0000313" key="8">
    <source>
        <dbReference type="Proteomes" id="UP001596972"/>
    </source>
</evidence>
<name>A0ABW3EG53_9ACTN</name>
<gene>
    <name evidence="7" type="ORF">ACFQ11_02670</name>
</gene>
<keyword evidence="2 5" id="KW-0479">Metal-binding</keyword>
<evidence type="ECO:0000256" key="2">
    <source>
        <dbReference type="ARBA" id="ARBA00022723"/>
    </source>
</evidence>
<dbReference type="PANTHER" id="PTHR10543">
    <property type="entry name" value="BETA-CAROTENE DIOXYGENASE"/>
    <property type="match status" value="1"/>
</dbReference>
<reference evidence="8" key="1">
    <citation type="journal article" date="2019" name="Int. J. Syst. Evol. Microbiol.">
        <title>The Global Catalogue of Microorganisms (GCM) 10K type strain sequencing project: providing services to taxonomists for standard genome sequencing and annotation.</title>
        <authorList>
            <consortium name="The Broad Institute Genomics Platform"/>
            <consortium name="The Broad Institute Genome Sequencing Center for Infectious Disease"/>
            <person name="Wu L."/>
            <person name="Ma J."/>
        </authorList>
    </citation>
    <scope>NUCLEOTIDE SEQUENCE [LARGE SCALE GENOMIC DNA]</scope>
    <source>
        <strain evidence="8">JCM 31202</strain>
    </source>
</reference>
<evidence type="ECO:0000313" key="7">
    <source>
        <dbReference type="EMBL" id="MFD0899283.1"/>
    </source>
</evidence>
<keyword evidence="6" id="KW-0812">Transmembrane</keyword>
<evidence type="ECO:0000256" key="4">
    <source>
        <dbReference type="ARBA" id="ARBA00023004"/>
    </source>
</evidence>
<dbReference type="PANTHER" id="PTHR10543:SF89">
    <property type="entry name" value="CAROTENOID 9,10(9',10')-CLEAVAGE DIOXYGENASE 1"/>
    <property type="match status" value="1"/>
</dbReference>
<organism evidence="7 8">
    <name type="scientific">Actinomadura sediminis</name>
    <dbReference type="NCBI Taxonomy" id="1038904"/>
    <lineage>
        <taxon>Bacteria</taxon>
        <taxon>Bacillati</taxon>
        <taxon>Actinomycetota</taxon>
        <taxon>Actinomycetes</taxon>
        <taxon>Streptosporangiales</taxon>
        <taxon>Thermomonosporaceae</taxon>
        <taxon>Actinomadura</taxon>
    </lineage>
</organism>
<evidence type="ECO:0000256" key="3">
    <source>
        <dbReference type="ARBA" id="ARBA00023002"/>
    </source>
</evidence>
<accession>A0ABW3EG53</accession>
<dbReference type="Pfam" id="PF03055">
    <property type="entry name" value="RPE65"/>
    <property type="match status" value="1"/>
</dbReference>
<comment type="caution">
    <text evidence="7">The sequence shown here is derived from an EMBL/GenBank/DDBJ whole genome shotgun (WGS) entry which is preliminary data.</text>
</comment>